<dbReference type="Proteomes" id="UP001489004">
    <property type="component" value="Unassembled WGS sequence"/>
</dbReference>
<dbReference type="GO" id="GO:0016226">
    <property type="term" value="P:iron-sulfur cluster assembly"/>
    <property type="evidence" value="ECO:0007669"/>
    <property type="project" value="InterPro"/>
</dbReference>
<reference evidence="2 3" key="1">
    <citation type="journal article" date="2024" name="Nat. Commun.">
        <title>Phylogenomics reveals the evolutionary origins of lichenization in chlorophyte algae.</title>
        <authorList>
            <person name="Puginier C."/>
            <person name="Libourel C."/>
            <person name="Otte J."/>
            <person name="Skaloud P."/>
            <person name="Haon M."/>
            <person name="Grisel S."/>
            <person name="Petersen M."/>
            <person name="Berrin J.G."/>
            <person name="Delaux P.M."/>
            <person name="Dal Grande F."/>
            <person name="Keller J."/>
        </authorList>
    </citation>
    <scope>NUCLEOTIDE SEQUENCE [LARGE SCALE GENOMIC DNA]</scope>
    <source>
        <strain evidence="2 3">SAG 2043</strain>
    </source>
</reference>
<sequence>MVADPAAKEKRDLQAYLSKPYKHGWKTILESDTFPKGLGIEVVKAISAKKNEPQWMLDFRLRAFSQWLKLTEPAWSDCDFPAFDYQNISYYSAPKAKEAKASLDEVDPEGPPGAGQEAPGQRGACG</sequence>
<gene>
    <name evidence="2" type="ORF">WJX72_003126</name>
</gene>
<proteinExistence type="predicted"/>
<organism evidence="2 3">
    <name type="scientific">[Myrmecia] bisecta</name>
    <dbReference type="NCBI Taxonomy" id="41462"/>
    <lineage>
        <taxon>Eukaryota</taxon>
        <taxon>Viridiplantae</taxon>
        <taxon>Chlorophyta</taxon>
        <taxon>core chlorophytes</taxon>
        <taxon>Trebouxiophyceae</taxon>
        <taxon>Trebouxiales</taxon>
        <taxon>Trebouxiaceae</taxon>
        <taxon>Myrmecia</taxon>
    </lineage>
</organism>
<feature type="compositionally biased region" description="Low complexity" evidence="1">
    <location>
        <begin position="114"/>
        <end position="126"/>
    </location>
</feature>
<dbReference type="SUPFAM" id="SSF101960">
    <property type="entry name" value="Stabilizer of iron transporter SufD"/>
    <property type="match status" value="1"/>
</dbReference>
<dbReference type="AlphaFoldDB" id="A0AAW1Q0N0"/>
<protein>
    <recommendedName>
        <fullName evidence="4">Iron-sulfur cluster assembly protein SufB</fullName>
    </recommendedName>
</protein>
<dbReference type="PANTHER" id="PTHR30508">
    <property type="entry name" value="FES CLUSTER ASSEMBLY PROTEIN SUF"/>
    <property type="match status" value="1"/>
</dbReference>
<feature type="region of interest" description="Disordered" evidence="1">
    <location>
        <begin position="100"/>
        <end position="126"/>
    </location>
</feature>
<evidence type="ECO:0000313" key="2">
    <source>
        <dbReference type="EMBL" id="KAK9814267.1"/>
    </source>
</evidence>
<evidence type="ECO:0000313" key="3">
    <source>
        <dbReference type="Proteomes" id="UP001489004"/>
    </source>
</evidence>
<dbReference type="EMBL" id="JALJOR010000007">
    <property type="protein sequence ID" value="KAK9814267.1"/>
    <property type="molecule type" value="Genomic_DNA"/>
</dbReference>
<comment type="caution">
    <text evidence="2">The sequence shown here is derived from an EMBL/GenBank/DDBJ whole genome shotgun (WGS) entry which is preliminary data.</text>
</comment>
<keyword evidence="3" id="KW-1185">Reference proteome</keyword>
<evidence type="ECO:0000256" key="1">
    <source>
        <dbReference type="SAM" id="MobiDB-lite"/>
    </source>
</evidence>
<accession>A0AAW1Q0N0</accession>
<dbReference type="InterPro" id="IPR055346">
    <property type="entry name" value="Fe-S_cluster_assembly_SufBD"/>
</dbReference>
<name>A0AAW1Q0N0_9CHLO</name>
<dbReference type="PANTHER" id="PTHR30508:SF1">
    <property type="entry name" value="UPF0051 PROTEIN ABCI8, CHLOROPLASTIC-RELATED"/>
    <property type="match status" value="1"/>
</dbReference>
<dbReference type="InterPro" id="IPR037284">
    <property type="entry name" value="SUF_FeS_clus_asmbl_SufBD_sf"/>
</dbReference>
<evidence type="ECO:0008006" key="4">
    <source>
        <dbReference type="Google" id="ProtNLM"/>
    </source>
</evidence>